<keyword evidence="4" id="KW-1185">Reference proteome</keyword>
<evidence type="ECO:0000256" key="1">
    <source>
        <dbReference type="SAM" id="MobiDB-lite"/>
    </source>
</evidence>
<dbReference type="Proteomes" id="UP001302321">
    <property type="component" value="Unassembled WGS sequence"/>
</dbReference>
<feature type="compositionally biased region" description="Acidic residues" evidence="1">
    <location>
        <begin position="605"/>
        <end position="621"/>
    </location>
</feature>
<feature type="compositionally biased region" description="Low complexity" evidence="1">
    <location>
        <begin position="390"/>
        <end position="399"/>
    </location>
</feature>
<protein>
    <recommendedName>
        <fullName evidence="2">2EXR domain-containing protein</fullName>
    </recommendedName>
</protein>
<dbReference type="InterPro" id="IPR045518">
    <property type="entry name" value="2EXR"/>
</dbReference>
<feature type="region of interest" description="Disordered" evidence="1">
    <location>
        <begin position="45"/>
        <end position="132"/>
    </location>
</feature>
<evidence type="ECO:0000313" key="3">
    <source>
        <dbReference type="EMBL" id="KAK4173290.1"/>
    </source>
</evidence>
<name>A0AAN7A4S7_9PEZI</name>
<feature type="region of interest" description="Disordered" evidence="1">
    <location>
        <begin position="584"/>
        <end position="625"/>
    </location>
</feature>
<organism evidence="3 4">
    <name type="scientific">Triangularia setosa</name>
    <dbReference type="NCBI Taxonomy" id="2587417"/>
    <lineage>
        <taxon>Eukaryota</taxon>
        <taxon>Fungi</taxon>
        <taxon>Dikarya</taxon>
        <taxon>Ascomycota</taxon>
        <taxon>Pezizomycotina</taxon>
        <taxon>Sordariomycetes</taxon>
        <taxon>Sordariomycetidae</taxon>
        <taxon>Sordariales</taxon>
        <taxon>Podosporaceae</taxon>
        <taxon>Triangularia</taxon>
    </lineage>
</organism>
<evidence type="ECO:0000259" key="2">
    <source>
        <dbReference type="Pfam" id="PF20150"/>
    </source>
</evidence>
<feature type="compositionally biased region" description="Low complexity" evidence="1">
    <location>
        <begin position="237"/>
        <end position="250"/>
    </location>
</feature>
<sequence length="652" mass="73958">MATPDYRDIQFARWMFEQQRNAEVDMVNPNFNNTRHQSPPVIVINDDDDEDGGGGGGGGRVSLRSVQTSGAGKKRKIYNNANDDDDGGSSIIVCRPLPSGIVSSRGRQQDREVIDLTLDDSPPRGPKRQRNTRWMDRNVEDESSDELRWQVHVLLGEGVGRPHPIPRAPVPPPLPPPPPAPEEEMQPVVVPKDYFHALPLEIRSKIYRLLLVSPKPIPVKDLWQEVIRTSTRRTTRRPAAGPRPSRTTTRVPAMGEEPSPDFSLDPRILRVNKQSFHEGRFVLYGENTFYYLLRDPSAAAPRTGGNRPRARRTDNNNNNRINWGIYGHLIRNLEIEMERNRTGPEYQNLIRTALEKLVYGGTGVRLRRLTLTVSPLYESGEGGDGEDSGEQQQQQQQQGGKVLSVVGLFDKTNPMMRALKGIEVDWLRVCVNVNSHLLGGEEENGGNDQQVDGEGNVVAKPRKWHLEMTLDLRWLARYMERLKKEGPVGGLWENDAIVKAARAERGRAAAENLGRLRRLIEEACETPEYVVRRGTRDGLWRTAEEAEVKRLAERRRMEKKFEMDGYDDLDPSRKDVTELRRKIRKAEEDRDEEEDSGDEGRDGAEDNDEGSDSDDDDEGEEVELKNLPLSRKLKSLVISIDKVGNEWKCFRI</sequence>
<feature type="domain" description="2EXR" evidence="2">
    <location>
        <begin position="194"/>
        <end position="283"/>
    </location>
</feature>
<reference evidence="3" key="2">
    <citation type="submission" date="2023-05" db="EMBL/GenBank/DDBJ databases">
        <authorList>
            <consortium name="Lawrence Berkeley National Laboratory"/>
            <person name="Steindorff A."/>
            <person name="Hensen N."/>
            <person name="Bonometti L."/>
            <person name="Westerberg I."/>
            <person name="Brannstrom I.O."/>
            <person name="Guillou S."/>
            <person name="Cros-Aarteil S."/>
            <person name="Calhoun S."/>
            <person name="Haridas S."/>
            <person name="Kuo A."/>
            <person name="Mondo S."/>
            <person name="Pangilinan J."/>
            <person name="Riley R."/>
            <person name="Labutti K."/>
            <person name="Andreopoulos B."/>
            <person name="Lipzen A."/>
            <person name="Chen C."/>
            <person name="Yanf M."/>
            <person name="Daum C."/>
            <person name="Ng V."/>
            <person name="Clum A."/>
            <person name="Ohm R."/>
            <person name="Martin F."/>
            <person name="Silar P."/>
            <person name="Natvig D."/>
            <person name="Lalanne C."/>
            <person name="Gautier V."/>
            <person name="Ament-Velasquez S.L."/>
            <person name="Kruys A."/>
            <person name="Hutchinson M.I."/>
            <person name="Powell A.J."/>
            <person name="Barry K."/>
            <person name="Miller A.N."/>
            <person name="Grigoriev I.V."/>
            <person name="Debuchy R."/>
            <person name="Gladieux P."/>
            <person name="Thoren M.H."/>
            <person name="Johannesson H."/>
        </authorList>
    </citation>
    <scope>NUCLEOTIDE SEQUENCE</scope>
    <source>
        <strain evidence="3">CBS 892.96</strain>
    </source>
</reference>
<dbReference type="EMBL" id="MU866354">
    <property type="protein sequence ID" value="KAK4173290.1"/>
    <property type="molecule type" value="Genomic_DNA"/>
</dbReference>
<feature type="region of interest" description="Disordered" evidence="1">
    <location>
        <begin position="162"/>
        <end position="182"/>
    </location>
</feature>
<accession>A0AAN7A4S7</accession>
<comment type="caution">
    <text evidence="3">The sequence shown here is derived from an EMBL/GenBank/DDBJ whole genome shotgun (WGS) entry which is preliminary data.</text>
</comment>
<dbReference type="AlphaFoldDB" id="A0AAN7A4S7"/>
<dbReference type="Pfam" id="PF20150">
    <property type="entry name" value="2EXR"/>
    <property type="match status" value="1"/>
</dbReference>
<feature type="region of interest" description="Disordered" evidence="1">
    <location>
        <begin position="232"/>
        <end position="262"/>
    </location>
</feature>
<evidence type="ECO:0000313" key="4">
    <source>
        <dbReference type="Proteomes" id="UP001302321"/>
    </source>
</evidence>
<feature type="region of interest" description="Disordered" evidence="1">
    <location>
        <begin position="297"/>
        <end position="316"/>
    </location>
</feature>
<reference evidence="3" key="1">
    <citation type="journal article" date="2023" name="Mol. Phylogenet. Evol.">
        <title>Genome-scale phylogeny and comparative genomics of the fungal order Sordariales.</title>
        <authorList>
            <person name="Hensen N."/>
            <person name="Bonometti L."/>
            <person name="Westerberg I."/>
            <person name="Brannstrom I.O."/>
            <person name="Guillou S."/>
            <person name="Cros-Aarteil S."/>
            <person name="Calhoun S."/>
            <person name="Haridas S."/>
            <person name="Kuo A."/>
            <person name="Mondo S."/>
            <person name="Pangilinan J."/>
            <person name="Riley R."/>
            <person name="LaButti K."/>
            <person name="Andreopoulos B."/>
            <person name="Lipzen A."/>
            <person name="Chen C."/>
            <person name="Yan M."/>
            <person name="Daum C."/>
            <person name="Ng V."/>
            <person name="Clum A."/>
            <person name="Steindorff A."/>
            <person name="Ohm R.A."/>
            <person name="Martin F."/>
            <person name="Silar P."/>
            <person name="Natvig D.O."/>
            <person name="Lalanne C."/>
            <person name="Gautier V."/>
            <person name="Ament-Velasquez S.L."/>
            <person name="Kruys A."/>
            <person name="Hutchinson M.I."/>
            <person name="Powell A.J."/>
            <person name="Barry K."/>
            <person name="Miller A.N."/>
            <person name="Grigoriev I.V."/>
            <person name="Debuchy R."/>
            <person name="Gladieux P."/>
            <person name="Hiltunen Thoren M."/>
            <person name="Johannesson H."/>
        </authorList>
    </citation>
    <scope>NUCLEOTIDE SEQUENCE</scope>
    <source>
        <strain evidence="3">CBS 892.96</strain>
    </source>
</reference>
<feature type="compositionally biased region" description="Pro residues" evidence="1">
    <location>
        <begin position="163"/>
        <end position="180"/>
    </location>
</feature>
<gene>
    <name evidence="3" type="ORF">QBC36DRAFT_360335</name>
</gene>
<feature type="region of interest" description="Disordered" evidence="1">
    <location>
        <begin position="377"/>
        <end position="399"/>
    </location>
</feature>
<proteinExistence type="predicted"/>